<protein>
    <submittedName>
        <fullName evidence="2">HAD hydrolase-like protein</fullName>
    </submittedName>
</protein>
<dbReference type="InterPro" id="IPR036412">
    <property type="entry name" value="HAD-like_sf"/>
</dbReference>
<dbReference type="Proteomes" id="UP000681594">
    <property type="component" value="Unassembled WGS sequence"/>
</dbReference>
<dbReference type="InterPro" id="IPR023214">
    <property type="entry name" value="HAD_sf"/>
</dbReference>
<feature type="region of interest" description="Disordered" evidence="1">
    <location>
        <begin position="208"/>
        <end position="230"/>
    </location>
</feature>
<feature type="compositionally biased region" description="Pro residues" evidence="1">
    <location>
        <begin position="209"/>
        <end position="218"/>
    </location>
</feature>
<dbReference type="SFLD" id="SFLDG01129">
    <property type="entry name" value="C1.5:_HAD__Beta-PGM__Phosphata"/>
    <property type="match status" value="1"/>
</dbReference>
<dbReference type="PANTHER" id="PTHR43434:SF13">
    <property type="entry name" value="PHOSPHOGLYCOLATE PHOSPHATASE"/>
    <property type="match status" value="1"/>
</dbReference>
<evidence type="ECO:0000313" key="2">
    <source>
        <dbReference type="EMBL" id="MBP0446019.1"/>
    </source>
</evidence>
<keyword evidence="3" id="KW-1185">Reference proteome</keyword>
<dbReference type="EMBL" id="JAGIZB010000013">
    <property type="protein sequence ID" value="MBP0446019.1"/>
    <property type="molecule type" value="Genomic_DNA"/>
</dbReference>
<dbReference type="SUPFAM" id="SSF56784">
    <property type="entry name" value="HAD-like"/>
    <property type="match status" value="1"/>
</dbReference>
<dbReference type="InterPro" id="IPR041492">
    <property type="entry name" value="HAD_2"/>
</dbReference>
<sequence length="230" mass="24915">MRLVIFDFDGTLADSAAWTTLALIDGAERHNYRRLDEAAVEALRGMDNRRIIRELGVPFWKLPLIARDMRRRMAEQAGTIPLFPGTAAMIEALAARGAVLAIVSSNSEENVRRILGDALSRRMALMECGASIFGKGRRLRRALRRAGFAPGQAIGIGDEARDIEAARQAGIVAGAVSWGYASRGLLESCRPDMIFDRMEEVAERLYPVSPGPSEPPGFPAVTGAAPPARG</sequence>
<dbReference type="InterPro" id="IPR023198">
    <property type="entry name" value="PGP-like_dom2"/>
</dbReference>
<dbReference type="Pfam" id="PF13419">
    <property type="entry name" value="HAD_2"/>
    <property type="match status" value="1"/>
</dbReference>
<evidence type="ECO:0000256" key="1">
    <source>
        <dbReference type="SAM" id="MobiDB-lite"/>
    </source>
</evidence>
<dbReference type="RefSeq" id="WP_209380342.1">
    <property type="nucleotide sequence ID" value="NZ_JAGIZB010000013.1"/>
</dbReference>
<gene>
    <name evidence="2" type="ORF">J8J14_14675</name>
</gene>
<dbReference type="Gene3D" id="1.10.150.240">
    <property type="entry name" value="Putative phosphatase, domain 2"/>
    <property type="match status" value="1"/>
</dbReference>
<name>A0ABS4AIG3_9PROT</name>
<reference evidence="2 3" key="1">
    <citation type="submission" date="2021-03" db="EMBL/GenBank/DDBJ databases">
        <authorList>
            <person name="So Y."/>
        </authorList>
    </citation>
    <scope>NUCLEOTIDE SEQUENCE [LARGE SCALE GENOMIC DNA]</scope>
    <source>
        <strain evidence="2 3">SSH11</strain>
    </source>
</reference>
<organism evidence="2 3">
    <name type="scientific">Pararoseomonas baculiformis</name>
    <dbReference type="NCBI Taxonomy" id="2820812"/>
    <lineage>
        <taxon>Bacteria</taxon>
        <taxon>Pseudomonadati</taxon>
        <taxon>Pseudomonadota</taxon>
        <taxon>Alphaproteobacteria</taxon>
        <taxon>Acetobacterales</taxon>
        <taxon>Acetobacteraceae</taxon>
        <taxon>Pararoseomonas</taxon>
    </lineage>
</organism>
<dbReference type="SFLD" id="SFLDS00003">
    <property type="entry name" value="Haloacid_Dehalogenase"/>
    <property type="match status" value="1"/>
</dbReference>
<accession>A0ABS4AIG3</accession>
<comment type="caution">
    <text evidence="2">The sequence shown here is derived from an EMBL/GenBank/DDBJ whole genome shotgun (WGS) entry which is preliminary data.</text>
</comment>
<dbReference type="PANTHER" id="PTHR43434">
    <property type="entry name" value="PHOSPHOGLYCOLATE PHOSPHATASE"/>
    <property type="match status" value="1"/>
</dbReference>
<evidence type="ECO:0000313" key="3">
    <source>
        <dbReference type="Proteomes" id="UP000681594"/>
    </source>
</evidence>
<proteinExistence type="predicted"/>
<dbReference type="InterPro" id="IPR050155">
    <property type="entry name" value="HAD-like_hydrolase_sf"/>
</dbReference>
<dbReference type="Gene3D" id="3.40.50.1000">
    <property type="entry name" value="HAD superfamily/HAD-like"/>
    <property type="match status" value="1"/>
</dbReference>